<feature type="domain" description="DUF418" evidence="2">
    <location>
        <begin position="72"/>
        <end position="203"/>
    </location>
</feature>
<gene>
    <name evidence="3" type="ORF">GGD71_005623</name>
</gene>
<evidence type="ECO:0000259" key="2">
    <source>
        <dbReference type="Pfam" id="PF04235"/>
    </source>
</evidence>
<feature type="transmembrane region" description="Helical" evidence="1">
    <location>
        <begin position="178"/>
        <end position="198"/>
    </location>
</feature>
<proteinExistence type="predicted"/>
<dbReference type="AlphaFoldDB" id="A0A840G0J7"/>
<feature type="transmembrane region" description="Helical" evidence="1">
    <location>
        <begin position="48"/>
        <end position="65"/>
    </location>
</feature>
<feature type="transmembrane region" description="Helical" evidence="1">
    <location>
        <begin position="155"/>
        <end position="172"/>
    </location>
</feature>
<keyword evidence="1" id="KW-0812">Transmembrane</keyword>
<evidence type="ECO:0000256" key="1">
    <source>
        <dbReference type="SAM" id="Phobius"/>
    </source>
</evidence>
<feature type="transmembrane region" description="Helical" evidence="1">
    <location>
        <begin position="119"/>
        <end position="135"/>
    </location>
</feature>
<comment type="caution">
    <text evidence="3">The sequence shown here is derived from an EMBL/GenBank/DDBJ whole genome shotgun (WGS) entry which is preliminary data.</text>
</comment>
<dbReference type="EMBL" id="JACIFZ010000008">
    <property type="protein sequence ID" value="MBB4224827.1"/>
    <property type="molecule type" value="Genomic_DNA"/>
</dbReference>
<dbReference type="InterPro" id="IPR007349">
    <property type="entry name" value="DUF418"/>
</dbReference>
<reference evidence="3 4" key="1">
    <citation type="submission" date="2020-08" db="EMBL/GenBank/DDBJ databases">
        <title>Genomic Encyclopedia of Type Strains, Phase IV (KMG-V): Genome sequencing to study the core and pangenomes of soil and plant-associated prokaryotes.</title>
        <authorList>
            <person name="Whitman W."/>
        </authorList>
    </citation>
    <scope>NUCLEOTIDE SEQUENCE [LARGE SCALE GENOMIC DNA]</scope>
    <source>
        <strain evidence="3 4">34/80</strain>
    </source>
</reference>
<sequence length="223" mass="24545">MTFEPAARLPRRSHGGSIRRTELTDALRGFALLIAPAFSLLGNSALEVVASLAALLSLLFGMSLATHKDRTERRPASFRLLARRMLMESVAYRHLWIRLFNAALVGAAAMTLLKQLMPLAASVFICCLAAFVLLFQRSQWRHMLVKLAPMGRMALVNSLVQILAAVLLFHALEPRLGFLLGVALPFAALPLLQAMLSCRWLARRPRRHVGTAWQGLAAEGRAG</sequence>
<dbReference type="Pfam" id="PF04235">
    <property type="entry name" value="DUF418"/>
    <property type="match status" value="1"/>
</dbReference>
<keyword evidence="1" id="KW-1133">Transmembrane helix</keyword>
<protein>
    <submittedName>
        <fullName evidence="3">Putative membrane protein YeiB</fullName>
    </submittedName>
</protein>
<keyword evidence="1" id="KW-0472">Membrane</keyword>
<evidence type="ECO:0000313" key="3">
    <source>
        <dbReference type="EMBL" id="MBB4224827.1"/>
    </source>
</evidence>
<organism evidence="3 4">
    <name type="scientific">Variovorax guangxiensis</name>
    <dbReference type="NCBI Taxonomy" id="1775474"/>
    <lineage>
        <taxon>Bacteria</taxon>
        <taxon>Pseudomonadati</taxon>
        <taxon>Pseudomonadota</taxon>
        <taxon>Betaproteobacteria</taxon>
        <taxon>Burkholderiales</taxon>
        <taxon>Comamonadaceae</taxon>
        <taxon>Variovorax</taxon>
    </lineage>
</organism>
<feature type="transmembrane region" description="Helical" evidence="1">
    <location>
        <begin position="95"/>
        <end position="113"/>
    </location>
</feature>
<dbReference type="RefSeq" id="WP_184641690.1">
    <property type="nucleotide sequence ID" value="NZ_JACIFZ010000008.1"/>
</dbReference>
<accession>A0A840G0J7</accession>
<dbReference type="Proteomes" id="UP000524450">
    <property type="component" value="Unassembled WGS sequence"/>
</dbReference>
<evidence type="ECO:0000313" key="4">
    <source>
        <dbReference type="Proteomes" id="UP000524450"/>
    </source>
</evidence>
<name>A0A840G0J7_9BURK</name>